<evidence type="ECO:0000256" key="9">
    <source>
        <dbReference type="ARBA" id="ARBA00023242"/>
    </source>
</evidence>
<keyword evidence="8" id="KW-0675">Receptor</keyword>
<dbReference type="SMART" id="SM00430">
    <property type="entry name" value="HOLI"/>
    <property type="match status" value="1"/>
</dbReference>
<feature type="domain" description="NR LBD" evidence="12">
    <location>
        <begin position="621"/>
        <end position="871"/>
    </location>
</feature>
<dbReference type="InterPro" id="IPR013088">
    <property type="entry name" value="Znf_NHR/GATA"/>
</dbReference>
<keyword evidence="9" id="KW-0539">Nucleus</keyword>
<dbReference type="AlphaFoldDB" id="A0A2T7NMZ4"/>
<keyword evidence="3" id="KW-0863">Zinc-finger</keyword>
<dbReference type="OrthoDB" id="10006908at2759"/>
<dbReference type="CDD" id="cd07168">
    <property type="entry name" value="NR_DBD_DHR4_like"/>
    <property type="match status" value="1"/>
</dbReference>
<dbReference type="InterPro" id="IPR001628">
    <property type="entry name" value="Znf_hrmn_rcpt"/>
</dbReference>
<dbReference type="InterPro" id="IPR050200">
    <property type="entry name" value="Nuclear_hormone_rcpt_NR3"/>
</dbReference>
<dbReference type="Gene3D" id="1.10.565.10">
    <property type="entry name" value="Retinoid X Receptor"/>
    <property type="match status" value="1"/>
</dbReference>
<keyword evidence="6" id="KW-0238">DNA-binding</keyword>
<dbReference type="SUPFAM" id="SSF48508">
    <property type="entry name" value="Nuclear receptor ligand-binding domain"/>
    <property type="match status" value="1"/>
</dbReference>
<dbReference type="GO" id="GO:0005634">
    <property type="term" value="C:nucleus"/>
    <property type="evidence" value="ECO:0007669"/>
    <property type="project" value="UniProtKB-SubCell"/>
</dbReference>
<evidence type="ECO:0000313" key="13">
    <source>
        <dbReference type="EMBL" id="PVD22540.1"/>
    </source>
</evidence>
<evidence type="ECO:0000256" key="6">
    <source>
        <dbReference type="ARBA" id="ARBA00023125"/>
    </source>
</evidence>
<dbReference type="InterPro" id="IPR035500">
    <property type="entry name" value="NHR-like_dom_sf"/>
</dbReference>
<gene>
    <name evidence="13" type="ORF">C0Q70_18354</name>
</gene>
<dbReference type="PROSITE" id="PS00031">
    <property type="entry name" value="NUCLEAR_REC_DBD_1"/>
    <property type="match status" value="1"/>
</dbReference>
<feature type="region of interest" description="Disordered" evidence="10">
    <location>
        <begin position="539"/>
        <end position="558"/>
    </location>
</feature>
<dbReference type="PROSITE" id="PS51030">
    <property type="entry name" value="NUCLEAR_REC_DBD_2"/>
    <property type="match status" value="1"/>
</dbReference>
<keyword evidence="5" id="KW-0805">Transcription regulation</keyword>
<comment type="caution">
    <text evidence="13">The sequence shown here is derived from an EMBL/GenBank/DDBJ whole genome shotgun (WGS) entry which is preliminary data.</text>
</comment>
<dbReference type="Pfam" id="PF00105">
    <property type="entry name" value="zf-C4"/>
    <property type="match status" value="1"/>
</dbReference>
<comment type="subcellular location">
    <subcellularLocation>
        <location evidence="1">Nucleus</location>
    </subcellularLocation>
</comment>
<dbReference type="InterPro" id="IPR000536">
    <property type="entry name" value="Nucl_hrmn_rcpt_lig-bd"/>
</dbReference>
<dbReference type="PRINTS" id="PR00047">
    <property type="entry name" value="STROIDFINGER"/>
</dbReference>
<evidence type="ECO:0000256" key="8">
    <source>
        <dbReference type="ARBA" id="ARBA00023170"/>
    </source>
</evidence>
<name>A0A2T7NMZ4_POMCA</name>
<feature type="compositionally biased region" description="Polar residues" evidence="10">
    <location>
        <begin position="547"/>
        <end position="558"/>
    </location>
</feature>
<evidence type="ECO:0000259" key="11">
    <source>
        <dbReference type="PROSITE" id="PS51030"/>
    </source>
</evidence>
<evidence type="ECO:0000256" key="10">
    <source>
        <dbReference type="SAM" id="MobiDB-lite"/>
    </source>
</evidence>
<dbReference type="FunFam" id="3.30.50.10:FF:000006">
    <property type="entry name" value="Nuclear receptor subfamily 5 group A member"/>
    <property type="match status" value="1"/>
</dbReference>
<evidence type="ECO:0000256" key="1">
    <source>
        <dbReference type="ARBA" id="ARBA00004123"/>
    </source>
</evidence>
<feature type="domain" description="Nuclear receptor" evidence="11">
    <location>
        <begin position="376"/>
        <end position="451"/>
    </location>
</feature>
<keyword evidence="4" id="KW-0862">Zinc</keyword>
<reference evidence="13 14" key="1">
    <citation type="submission" date="2018-04" db="EMBL/GenBank/DDBJ databases">
        <title>The genome of golden apple snail Pomacea canaliculata provides insight into stress tolerance and invasive adaptation.</title>
        <authorList>
            <person name="Liu C."/>
            <person name="Liu B."/>
            <person name="Ren Y."/>
            <person name="Zhang Y."/>
            <person name="Wang H."/>
            <person name="Li S."/>
            <person name="Jiang F."/>
            <person name="Yin L."/>
            <person name="Zhang G."/>
            <person name="Qian W."/>
            <person name="Fan W."/>
        </authorList>
    </citation>
    <scope>NUCLEOTIDE SEQUENCE [LARGE SCALE GENOMIC DNA]</scope>
    <source>
        <strain evidence="13">SZHN2017</strain>
        <tissue evidence="13">Muscle</tissue>
    </source>
</reference>
<evidence type="ECO:0000256" key="3">
    <source>
        <dbReference type="ARBA" id="ARBA00022771"/>
    </source>
</evidence>
<evidence type="ECO:0000256" key="5">
    <source>
        <dbReference type="ARBA" id="ARBA00023015"/>
    </source>
</evidence>
<keyword evidence="2" id="KW-0479">Metal-binding</keyword>
<dbReference type="SMART" id="SM00399">
    <property type="entry name" value="ZnF_C4"/>
    <property type="match status" value="1"/>
</dbReference>
<dbReference type="PRINTS" id="PR00398">
    <property type="entry name" value="STRDHORMONER"/>
</dbReference>
<dbReference type="GO" id="GO:0003700">
    <property type="term" value="F:DNA-binding transcription factor activity"/>
    <property type="evidence" value="ECO:0007669"/>
    <property type="project" value="InterPro"/>
</dbReference>
<sequence>MLRGCRSHLVSQLRQHRDLHFTNCNFADNKLSKTFGVGGVGEKKTKSSQVNINDDHLVRVKIMASEIMEKQTVSLFRDLKLKRKRVHDLLMDSEAARSPSTEGSESDHHSDISVGSGDSAYVSDRGSEYGRSIIGEESSMKKMRIREETSGRCLQYTHCMAATTAGQKRSLSPKTPVVAGNNSAASLTSNAAASTLAYISCPQGYLMPVSAGFPPMANMATSGLKLLPMMGMPGAGMFPASLHNMPAPMFIAAPPTGYLLTSTESICTPAGPVIAYPQLDSSTLATASHHHHQIHTTTKMASESKGSTPSPTSSPQFKEPCTEDSRFEKDQEFIMHYTHGKFAYSGHLVENPHNQKSHHAPGGAELIQEDSDGEEPMVCAICNDKATGLHYGIITCEGCKGFFKRTVQNKRVYTCVADSNCEINKAQRNRCQFCRFKKCLQMGMVLAAVREDRMPGGRNSGAVYNLYKVKYKKHKRRESADKLLKQRLVHHMTKMGPPPSDCLVSNFQDNIIMHTGCLPQHPSQHSHLSPYVPMPRPYESPKMGSMPSIQSDSVSETDNGLDVDKDSLYNIPMDDSSIAGDSAYDGSSSSIVRPYLGYSTTPSELFCTSPKSPAQVSPTSSHAALISELVRKDCLLSIAEDYKIEQFIGSEQNVAEALCQVGDDIVMKLVHWMRHLPFHREIPVDLQTKILTSKWHELVLLIMTAYSPLSGRHRSPSSSSTASLSPSAMTCKPLSSSFAELYQCNMARLQQYLDKTFGKFFSMEQLNDEIGSIMEQVTHIILQFIHLGITRKEFACLEVILLLTHDDLQKEPVIQRIVHTYQKALQHYILERFPSEANRFGDLLAQLPQIRAASNHLLSSKMIYIPFLLNS</sequence>
<dbReference type="Pfam" id="PF00104">
    <property type="entry name" value="Hormone_recep"/>
    <property type="match status" value="1"/>
</dbReference>
<keyword evidence="7" id="KW-0804">Transcription</keyword>
<keyword evidence="14" id="KW-1185">Reference proteome</keyword>
<feature type="region of interest" description="Disordered" evidence="10">
    <location>
        <begin position="92"/>
        <end position="124"/>
    </location>
</feature>
<dbReference type="GO" id="GO:0043565">
    <property type="term" value="F:sequence-specific DNA binding"/>
    <property type="evidence" value="ECO:0007669"/>
    <property type="project" value="InterPro"/>
</dbReference>
<evidence type="ECO:0000256" key="4">
    <source>
        <dbReference type="ARBA" id="ARBA00022833"/>
    </source>
</evidence>
<evidence type="ECO:0000256" key="7">
    <source>
        <dbReference type="ARBA" id="ARBA00023163"/>
    </source>
</evidence>
<organism evidence="13 14">
    <name type="scientific">Pomacea canaliculata</name>
    <name type="common">Golden apple snail</name>
    <dbReference type="NCBI Taxonomy" id="400727"/>
    <lineage>
        <taxon>Eukaryota</taxon>
        <taxon>Metazoa</taxon>
        <taxon>Spiralia</taxon>
        <taxon>Lophotrochozoa</taxon>
        <taxon>Mollusca</taxon>
        <taxon>Gastropoda</taxon>
        <taxon>Caenogastropoda</taxon>
        <taxon>Architaenioglossa</taxon>
        <taxon>Ampullarioidea</taxon>
        <taxon>Ampullariidae</taxon>
        <taxon>Pomacea</taxon>
    </lineage>
</organism>
<dbReference type="GO" id="GO:0008270">
    <property type="term" value="F:zinc ion binding"/>
    <property type="evidence" value="ECO:0007669"/>
    <property type="project" value="UniProtKB-KW"/>
</dbReference>
<dbReference type="PROSITE" id="PS51843">
    <property type="entry name" value="NR_LBD"/>
    <property type="match status" value="1"/>
</dbReference>
<dbReference type="EMBL" id="PZQS01000011">
    <property type="protein sequence ID" value="PVD22540.1"/>
    <property type="molecule type" value="Genomic_DNA"/>
</dbReference>
<evidence type="ECO:0000259" key="12">
    <source>
        <dbReference type="PROSITE" id="PS51843"/>
    </source>
</evidence>
<protein>
    <submittedName>
        <fullName evidence="13">Uncharacterized protein</fullName>
    </submittedName>
</protein>
<evidence type="ECO:0000313" key="14">
    <source>
        <dbReference type="Proteomes" id="UP000245119"/>
    </source>
</evidence>
<accession>A0A2T7NMZ4</accession>
<dbReference type="PANTHER" id="PTHR48092">
    <property type="entry name" value="KNIRPS-RELATED PROTEIN-RELATED"/>
    <property type="match status" value="1"/>
</dbReference>
<dbReference type="Gene3D" id="3.30.50.10">
    <property type="entry name" value="Erythroid Transcription Factor GATA-1, subunit A"/>
    <property type="match status" value="1"/>
</dbReference>
<dbReference type="SUPFAM" id="SSF57716">
    <property type="entry name" value="Glucocorticoid receptor-like (DNA-binding domain)"/>
    <property type="match status" value="1"/>
</dbReference>
<dbReference type="Proteomes" id="UP000245119">
    <property type="component" value="Linkage Group LG11"/>
</dbReference>
<evidence type="ECO:0000256" key="2">
    <source>
        <dbReference type="ARBA" id="ARBA00022723"/>
    </source>
</evidence>
<feature type="region of interest" description="Disordered" evidence="10">
    <location>
        <begin position="285"/>
        <end position="324"/>
    </location>
</feature>
<feature type="compositionally biased region" description="Polar residues" evidence="10">
    <location>
        <begin position="295"/>
        <end position="306"/>
    </location>
</feature>
<proteinExistence type="predicted"/>
<dbReference type="InterPro" id="IPR001723">
    <property type="entry name" value="Nuclear_hrmn_rcpt"/>
</dbReference>